<dbReference type="EMBL" id="BPLR01007634">
    <property type="protein sequence ID" value="GIY18493.1"/>
    <property type="molecule type" value="Genomic_DNA"/>
</dbReference>
<dbReference type="AlphaFoldDB" id="A0AAV4R967"/>
<evidence type="ECO:0000313" key="1">
    <source>
        <dbReference type="EMBL" id="GIY18493.1"/>
    </source>
</evidence>
<organism evidence="1 2">
    <name type="scientific">Caerostris extrusa</name>
    <name type="common">Bark spider</name>
    <name type="synonym">Caerostris bankana</name>
    <dbReference type="NCBI Taxonomy" id="172846"/>
    <lineage>
        <taxon>Eukaryota</taxon>
        <taxon>Metazoa</taxon>
        <taxon>Ecdysozoa</taxon>
        <taxon>Arthropoda</taxon>
        <taxon>Chelicerata</taxon>
        <taxon>Arachnida</taxon>
        <taxon>Araneae</taxon>
        <taxon>Araneomorphae</taxon>
        <taxon>Entelegynae</taxon>
        <taxon>Araneoidea</taxon>
        <taxon>Araneidae</taxon>
        <taxon>Caerostris</taxon>
    </lineage>
</organism>
<reference evidence="1 2" key="1">
    <citation type="submission" date="2021-06" db="EMBL/GenBank/DDBJ databases">
        <title>Caerostris extrusa draft genome.</title>
        <authorList>
            <person name="Kono N."/>
            <person name="Arakawa K."/>
        </authorList>
    </citation>
    <scope>NUCLEOTIDE SEQUENCE [LARGE SCALE GENOMIC DNA]</scope>
</reference>
<proteinExistence type="predicted"/>
<accession>A0AAV4R967</accession>
<sequence>MTTPTLGLVIRLRNWKKNNWSIMTGKCKRLLLTVVQLKIRWALYKRLSIAFNSNGLIIMSEWNFKNFGIPKRLKLRMIKWIKKLYDEQMLEQFDEFNKFKDIYEKLSKKFNNAVLPNNNDVAKD</sequence>
<protein>
    <submittedName>
        <fullName evidence="1">Uncharacterized protein</fullName>
    </submittedName>
</protein>
<name>A0AAV4R967_CAEEX</name>
<keyword evidence="2" id="KW-1185">Reference proteome</keyword>
<comment type="caution">
    <text evidence="1">The sequence shown here is derived from an EMBL/GenBank/DDBJ whole genome shotgun (WGS) entry which is preliminary data.</text>
</comment>
<gene>
    <name evidence="1" type="ORF">CEXT_5811</name>
</gene>
<dbReference type="Proteomes" id="UP001054945">
    <property type="component" value="Unassembled WGS sequence"/>
</dbReference>
<evidence type="ECO:0000313" key="2">
    <source>
        <dbReference type="Proteomes" id="UP001054945"/>
    </source>
</evidence>